<gene>
    <name evidence="1" type="ORF">C2M16_14580</name>
</gene>
<accession>A0A2K3TSA2</accession>
<proteinExistence type="predicted"/>
<reference evidence="1 2" key="1">
    <citation type="submission" date="2018-01" db="EMBL/GenBank/DDBJ databases">
        <title>Draft Genomic Sequencing Of Potential Extraintestinal Pathogenic Escherichia coli B8S18 Isolated From Retail Chicken Skin.</title>
        <authorList>
            <person name="Xu A."/>
            <person name="Tilman S."/>
            <person name="Wisser-Parker K."/>
            <person name="Sheen S."/>
            <person name="Sommers C."/>
        </authorList>
    </citation>
    <scope>NUCLEOTIDE SEQUENCE [LARGE SCALE GENOMIC DNA]</scope>
    <source>
        <strain evidence="1 2">B8S18Com</strain>
    </source>
</reference>
<name>A0A2K3TSA2_ECOLX</name>
<evidence type="ECO:0000313" key="2">
    <source>
        <dbReference type="Proteomes" id="UP000236598"/>
    </source>
</evidence>
<dbReference type="Proteomes" id="UP000236598">
    <property type="component" value="Unassembled WGS sequence"/>
</dbReference>
<comment type="caution">
    <text evidence="1">The sequence shown here is derived from an EMBL/GenBank/DDBJ whole genome shotgun (WGS) entry which is preliminary data.</text>
</comment>
<evidence type="ECO:0000313" key="1">
    <source>
        <dbReference type="EMBL" id="PNY67117.1"/>
    </source>
</evidence>
<dbReference type="AlphaFoldDB" id="A0A2K3TSA2"/>
<protein>
    <submittedName>
        <fullName evidence="1">Uncharacterized protein</fullName>
    </submittedName>
</protein>
<sequence>MIVNVRDIHKLPQLQIRAAEKLNAVPLLTPSAGYLSSVTGGERLKKRRVDDKGYTMRRATPVRPIRLLQCIEFA</sequence>
<dbReference type="EMBL" id="PPHQ01000011">
    <property type="protein sequence ID" value="PNY67117.1"/>
    <property type="molecule type" value="Genomic_DNA"/>
</dbReference>
<organism evidence="1 2">
    <name type="scientific">Escherichia coli</name>
    <dbReference type="NCBI Taxonomy" id="562"/>
    <lineage>
        <taxon>Bacteria</taxon>
        <taxon>Pseudomonadati</taxon>
        <taxon>Pseudomonadota</taxon>
        <taxon>Gammaproteobacteria</taxon>
        <taxon>Enterobacterales</taxon>
        <taxon>Enterobacteriaceae</taxon>
        <taxon>Escherichia</taxon>
    </lineage>
</organism>